<sequence>MQCVHIIHINHLIYFCFQGVGTDPHMALVLPSDAKHAKEKKKSSMAGLSEEEEQLSIRIGRAGVHSGKLFFTDPQSALTHTQRQCCTDGSLSLNHPPDFSEFTFSLQFGFCLET</sequence>
<accession>A0A8C2HNL8</accession>
<reference evidence="1" key="1">
    <citation type="submission" date="2025-08" db="UniProtKB">
        <authorList>
            <consortium name="Ensembl"/>
        </authorList>
    </citation>
    <scope>IDENTIFICATION</scope>
</reference>
<name>A0A8C2HNL8_CYPCA</name>
<dbReference type="Ensembl" id="ENSCCRT00020062097.1">
    <property type="protein sequence ID" value="ENSCCRP00020056321.1"/>
    <property type="gene ID" value="ENSCCRG00020026679.1"/>
</dbReference>
<dbReference type="Proteomes" id="UP000694701">
    <property type="component" value="Unplaced"/>
</dbReference>
<evidence type="ECO:0000313" key="1">
    <source>
        <dbReference type="Ensembl" id="ENSCCRP00020056321.1"/>
    </source>
</evidence>
<dbReference type="AlphaFoldDB" id="A0A8C2HNL8"/>
<evidence type="ECO:0000313" key="2">
    <source>
        <dbReference type="Proteomes" id="UP000694701"/>
    </source>
</evidence>
<protein>
    <submittedName>
        <fullName evidence="1">Uncharacterized protein</fullName>
    </submittedName>
</protein>
<proteinExistence type="predicted"/>
<organism evidence="1 2">
    <name type="scientific">Cyprinus carpio</name>
    <name type="common">Common carp</name>
    <dbReference type="NCBI Taxonomy" id="7962"/>
    <lineage>
        <taxon>Eukaryota</taxon>
        <taxon>Metazoa</taxon>
        <taxon>Chordata</taxon>
        <taxon>Craniata</taxon>
        <taxon>Vertebrata</taxon>
        <taxon>Euteleostomi</taxon>
        <taxon>Actinopterygii</taxon>
        <taxon>Neopterygii</taxon>
        <taxon>Teleostei</taxon>
        <taxon>Ostariophysi</taxon>
        <taxon>Cypriniformes</taxon>
        <taxon>Cyprinidae</taxon>
        <taxon>Cyprininae</taxon>
        <taxon>Cyprinus</taxon>
    </lineage>
</organism>